<feature type="region of interest" description="Disordered" evidence="8">
    <location>
        <begin position="1"/>
        <end position="74"/>
    </location>
</feature>
<accession>R8BT23</accession>
<dbReference type="SUPFAM" id="SSF54001">
    <property type="entry name" value="Cysteine proteinases"/>
    <property type="match status" value="1"/>
</dbReference>
<dbReference type="OrthoDB" id="1924260at2759"/>
<dbReference type="RefSeq" id="XP_007912688.1">
    <property type="nucleotide sequence ID" value="XM_007914497.1"/>
</dbReference>
<dbReference type="PANTHER" id="PTHR10589">
    <property type="entry name" value="UBIQUITIN CARBOXYL-TERMINAL HYDROLASE"/>
    <property type="match status" value="1"/>
</dbReference>
<comment type="similarity">
    <text evidence="6 7">Belongs to the peptidase C12 family.</text>
</comment>
<dbReference type="InterPro" id="IPR038765">
    <property type="entry name" value="Papain-like_cys_pep_sf"/>
</dbReference>
<evidence type="ECO:0000256" key="6">
    <source>
        <dbReference type="PROSITE-ProRule" id="PRU01393"/>
    </source>
</evidence>
<dbReference type="Proteomes" id="UP000014074">
    <property type="component" value="Unassembled WGS sequence"/>
</dbReference>
<dbReference type="GeneID" id="19322117"/>
<evidence type="ECO:0000313" key="11">
    <source>
        <dbReference type="Proteomes" id="UP000014074"/>
    </source>
</evidence>
<keyword evidence="3 6" id="KW-0833">Ubl conjugation pathway</keyword>
<feature type="active site" description="Nucleophile" evidence="6">
    <location>
        <position position="187"/>
    </location>
</feature>
<reference evidence="11" key="1">
    <citation type="journal article" date="2013" name="Genome Announc.">
        <title>Draft genome sequence of the ascomycete Phaeoacremonium aleophilum strain UCR-PA7, a causal agent of the esca disease complex in grapevines.</title>
        <authorList>
            <person name="Blanco-Ulate B."/>
            <person name="Rolshausen P."/>
            <person name="Cantu D."/>
        </authorList>
    </citation>
    <scope>NUCLEOTIDE SEQUENCE [LARGE SCALE GENOMIC DNA]</scope>
    <source>
        <strain evidence="11">UCR-PA7</strain>
    </source>
</reference>
<dbReference type="FunFam" id="3.40.532.10:FF:000010">
    <property type="entry name" value="Ubiquitin carboxyl-terminal hydrolase"/>
    <property type="match status" value="1"/>
</dbReference>
<keyword evidence="5 6" id="KW-0788">Thiol protease</keyword>
<dbReference type="GO" id="GO:0006511">
    <property type="term" value="P:ubiquitin-dependent protein catabolic process"/>
    <property type="evidence" value="ECO:0007669"/>
    <property type="project" value="UniProtKB-UniRule"/>
</dbReference>
<feature type="active site" description="Proton donor" evidence="6">
    <location>
        <position position="282"/>
    </location>
</feature>
<dbReference type="Gene3D" id="3.40.532.10">
    <property type="entry name" value="Peptidase C12, ubiquitin carboxyl-terminal hydrolase"/>
    <property type="match status" value="1"/>
</dbReference>
<evidence type="ECO:0000259" key="9">
    <source>
        <dbReference type="PROSITE" id="PS52048"/>
    </source>
</evidence>
<protein>
    <recommendedName>
        <fullName evidence="7">Ubiquitin carboxyl-terminal hydrolase</fullName>
        <ecNumber evidence="7">3.4.19.12</ecNumber>
    </recommendedName>
</protein>
<evidence type="ECO:0000256" key="7">
    <source>
        <dbReference type="RuleBase" id="RU361215"/>
    </source>
</evidence>
<evidence type="ECO:0000256" key="1">
    <source>
        <dbReference type="ARBA" id="ARBA00000707"/>
    </source>
</evidence>
<dbReference type="GO" id="GO:0004843">
    <property type="term" value="F:cysteine-type deubiquitinase activity"/>
    <property type="evidence" value="ECO:0007669"/>
    <property type="project" value="UniProtKB-UniRule"/>
</dbReference>
<evidence type="ECO:0000313" key="10">
    <source>
        <dbReference type="EMBL" id="EOO02548.1"/>
    </source>
</evidence>
<keyword evidence="2 6" id="KW-0645">Protease</keyword>
<dbReference type="PROSITE" id="PS52048">
    <property type="entry name" value="UCH_DOMAIN"/>
    <property type="match status" value="1"/>
</dbReference>
<name>R8BT23_PHAM7</name>
<dbReference type="CDD" id="cd09617">
    <property type="entry name" value="Peptidase_C12_UCH37_BAP1"/>
    <property type="match status" value="1"/>
</dbReference>
<keyword evidence="11" id="KW-1185">Reference proteome</keyword>
<dbReference type="InterPro" id="IPR036959">
    <property type="entry name" value="Peptidase_C12_UCH_sf"/>
</dbReference>
<evidence type="ECO:0000256" key="4">
    <source>
        <dbReference type="ARBA" id="ARBA00022801"/>
    </source>
</evidence>
<feature type="compositionally biased region" description="Polar residues" evidence="8">
    <location>
        <begin position="7"/>
        <end position="24"/>
    </location>
</feature>
<dbReference type="EC" id="3.4.19.12" evidence="7"/>
<dbReference type="GO" id="GO:0005737">
    <property type="term" value="C:cytoplasm"/>
    <property type="evidence" value="ECO:0007669"/>
    <property type="project" value="TreeGrafter"/>
</dbReference>
<organism evidence="10 11">
    <name type="scientific">Phaeoacremonium minimum (strain UCR-PA7)</name>
    <name type="common">Esca disease fungus</name>
    <name type="synonym">Togninia minima</name>
    <dbReference type="NCBI Taxonomy" id="1286976"/>
    <lineage>
        <taxon>Eukaryota</taxon>
        <taxon>Fungi</taxon>
        <taxon>Dikarya</taxon>
        <taxon>Ascomycota</taxon>
        <taxon>Pezizomycotina</taxon>
        <taxon>Sordariomycetes</taxon>
        <taxon>Sordariomycetidae</taxon>
        <taxon>Togniniales</taxon>
        <taxon>Togniniaceae</taxon>
        <taxon>Phaeoacremonium</taxon>
    </lineage>
</organism>
<feature type="domain" description="UCH catalytic" evidence="9">
    <location>
        <begin position="108"/>
        <end position="343"/>
    </location>
</feature>
<dbReference type="HOGENOM" id="CLU_018316_3_1_1"/>
<keyword evidence="4 6" id="KW-0378">Hydrolase</keyword>
<feature type="compositionally biased region" description="Polar residues" evidence="8">
    <location>
        <begin position="51"/>
        <end position="70"/>
    </location>
</feature>
<feature type="site" description="Important for enzyme activity" evidence="6">
    <location>
        <position position="298"/>
    </location>
</feature>
<proteinExistence type="inferred from homology"/>
<sequence>MPAQQDPDGTSPTNGVSTDHQGTNGIDDGPRRSGRARRPVVRDQGDEDELATNTVTTSQPLQNGASLTTRRNPKRKAAIAAPVYNLPENLREASLAALSSGELQKWLGWVELESEPSFFNVILKELGVEDVKVQELFSVDEGSLAFLPKPVHGLIFLYQYVEEDREDDLPDCPDNVWFANQTTDNACATVALLNIVMNGKDIKLGEKLEEFKKATQDLSAPIRGHALSANSFIRTTHNSLARRLDLLNADLMLLNEYDDSKKKRARFTKGRKKKSVTEAAFHFIAYVPTADGKIWELDGLQSDPVCLGQYSDDWTAVVRPIIEARMLQYESDNMSFNLLALCRTPLDTLRQELVTNIRKLLTLEKRILEIPEMSSIAASERTWLNGDDETSLAEYGVSKEDLTTAAAAQAFKDKISKPSFETAEALDLQQSLEDEQKRIRSEYVAELAATDEDEARVLGRKKDYAPAIHEWVKKLAEHGVLQELINNV</sequence>
<feature type="site" description="Transition state stabilizer" evidence="6">
    <location>
        <position position="181"/>
    </location>
</feature>
<dbReference type="EMBL" id="KB932913">
    <property type="protein sequence ID" value="EOO02548.1"/>
    <property type="molecule type" value="Genomic_DNA"/>
</dbReference>
<dbReference type="GO" id="GO:0016579">
    <property type="term" value="P:protein deubiquitination"/>
    <property type="evidence" value="ECO:0007669"/>
    <property type="project" value="TreeGrafter"/>
</dbReference>
<dbReference type="eggNOG" id="KOG2778">
    <property type="taxonomic scope" value="Eukaryota"/>
</dbReference>
<evidence type="ECO:0000256" key="8">
    <source>
        <dbReference type="SAM" id="MobiDB-lite"/>
    </source>
</evidence>
<dbReference type="InterPro" id="IPR001578">
    <property type="entry name" value="Peptidase_C12_UCH"/>
</dbReference>
<dbReference type="Pfam" id="PF01088">
    <property type="entry name" value="Peptidase_C12"/>
    <property type="match status" value="1"/>
</dbReference>
<dbReference type="AlphaFoldDB" id="R8BT23"/>
<comment type="catalytic activity">
    <reaction evidence="1 6 7">
        <text>Thiol-dependent hydrolysis of ester, thioester, amide, peptide and isopeptide bonds formed by the C-terminal Gly of ubiquitin (a 76-residue protein attached to proteins as an intracellular targeting signal).</text>
        <dbReference type="EC" id="3.4.19.12"/>
    </reaction>
</comment>
<dbReference type="PROSITE" id="PS52049">
    <property type="entry name" value="ULD"/>
    <property type="match status" value="1"/>
</dbReference>
<evidence type="ECO:0000256" key="3">
    <source>
        <dbReference type="ARBA" id="ARBA00022786"/>
    </source>
</evidence>
<evidence type="ECO:0000256" key="2">
    <source>
        <dbReference type="ARBA" id="ARBA00022670"/>
    </source>
</evidence>
<gene>
    <name evidence="10" type="ORF">UCRPA7_1919</name>
</gene>
<dbReference type="PANTHER" id="PTHR10589:SF29">
    <property type="entry name" value="UBIQUITIN CARBOXYL-TERMINAL HYDROLASE"/>
    <property type="match status" value="1"/>
</dbReference>
<dbReference type="KEGG" id="tmn:UCRPA7_1919"/>
<evidence type="ECO:0000256" key="5">
    <source>
        <dbReference type="ARBA" id="ARBA00022807"/>
    </source>
</evidence>
<dbReference type="PRINTS" id="PR00707">
    <property type="entry name" value="UBCTHYDRLASE"/>
</dbReference>